<comment type="caution">
    <text evidence="2">The sequence shown here is derived from an EMBL/GenBank/DDBJ whole genome shotgun (WGS) entry which is preliminary data.</text>
</comment>
<organism evidence="2 3">
    <name type="scientific">Haloarcula nitratireducens</name>
    <dbReference type="NCBI Taxonomy" id="2487749"/>
    <lineage>
        <taxon>Archaea</taxon>
        <taxon>Methanobacteriati</taxon>
        <taxon>Methanobacteriota</taxon>
        <taxon>Stenosarchaea group</taxon>
        <taxon>Halobacteria</taxon>
        <taxon>Halobacteriales</taxon>
        <taxon>Haloarculaceae</taxon>
        <taxon>Haloarcula</taxon>
    </lineage>
</organism>
<gene>
    <name evidence="2" type="ORF">EGH23_17660</name>
</gene>
<dbReference type="AlphaFoldDB" id="A0AAW4PFS4"/>
<feature type="region of interest" description="Disordered" evidence="1">
    <location>
        <begin position="177"/>
        <end position="198"/>
    </location>
</feature>
<dbReference type="RefSeq" id="WP_220581297.1">
    <property type="nucleotide sequence ID" value="NZ_RKLT01000009.1"/>
</dbReference>
<evidence type="ECO:0000313" key="3">
    <source>
        <dbReference type="Proteomes" id="UP001430455"/>
    </source>
</evidence>
<reference evidence="2 3" key="1">
    <citation type="submission" date="2021-06" db="EMBL/GenBank/DDBJ databases">
        <title>Halomicroarcula sp. a new haloarchaeum isolated from saline soil.</title>
        <authorList>
            <person name="Duran-Viseras A."/>
            <person name="Sanchez-Porro C."/>
            <person name="Ventosa A."/>
        </authorList>
    </citation>
    <scope>NUCLEOTIDE SEQUENCE [LARGE SCALE GENOMIC DNA]</scope>
    <source>
        <strain evidence="2 3">F27</strain>
    </source>
</reference>
<protein>
    <recommendedName>
        <fullName evidence="4">HEAT repeat domain-containing protein</fullName>
    </recommendedName>
</protein>
<proteinExistence type="predicted"/>
<evidence type="ECO:0008006" key="4">
    <source>
        <dbReference type="Google" id="ProtNLM"/>
    </source>
</evidence>
<name>A0AAW4PFS4_9EURY</name>
<evidence type="ECO:0000313" key="2">
    <source>
        <dbReference type="EMBL" id="MBX0296708.1"/>
    </source>
</evidence>
<keyword evidence="3" id="KW-1185">Reference proteome</keyword>
<accession>A0AAW4PFS4</accession>
<dbReference type="Proteomes" id="UP001430455">
    <property type="component" value="Unassembled WGS sequence"/>
</dbReference>
<sequence>MEQTPEAFAAALSSGDTARVNQAIDEVKELDPADRAALFEDCLDRCQDLFENGDGYQRQSVVRFEAALYPRLELQTVGMEATDEALPGEWTLEDAAWQRMRLFGCYSMALMDDDGRVRQAGIKALEQLAVTLDMIEAEDDLQIIADELARYAEHHEGTSSKQKHFDQAYENVAVHAERSGSLVPEGLREALDQDESSD</sequence>
<evidence type="ECO:0000256" key="1">
    <source>
        <dbReference type="SAM" id="MobiDB-lite"/>
    </source>
</evidence>
<dbReference type="EMBL" id="RKLT01000009">
    <property type="protein sequence ID" value="MBX0296708.1"/>
    <property type="molecule type" value="Genomic_DNA"/>
</dbReference>